<dbReference type="Proteomes" id="UP001162480">
    <property type="component" value="Chromosome 3"/>
</dbReference>
<dbReference type="AlphaFoldDB" id="A0AA36AP55"/>
<name>A0AA36AP55_OCTVU</name>
<gene>
    <name evidence="2" type="ORF">OCTVUL_1B030757</name>
</gene>
<dbReference type="EMBL" id="OX597816">
    <property type="protein sequence ID" value="CAI9719718.1"/>
    <property type="molecule type" value="Genomic_DNA"/>
</dbReference>
<proteinExistence type="predicted"/>
<feature type="transmembrane region" description="Helical" evidence="1">
    <location>
        <begin position="243"/>
        <end position="264"/>
    </location>
</feature>
<keyword evidence="1" id="KW-0472">Membrane</keyword>
<evidence type="ECO:0000313" key="2">
    <source>
        <dbReference type="EMBL" id="CAI9719718.1"/>
    </source>
</evidence>
<evidence type="ECO:0000256" key="1">
    <source>
        <dbReference type="SAM" id="Phobius"/>
    </source>
</evidence>
<protein>
    <submittedName>
        <fullName evidence="2">Uncharacterized protein</fullName>
    </submittedName>
</protein>
<organism evidence="2 3">
    <name type="scientific">Octopus vulgaris</name>
    <name type="common">Common octopus</name>
    <dbReference type="NCBI Taxonomy" id="6645"/>
    <lineage>
        <taxon>Eukaryota</taxon>
        <taxon>Metazoa</taxon>
        <taxon>Spiralia</taxon>
        <taxon>Lophotrochozoa</taxon>
        <taxon>Mollusca</taxon>
        <taxon>Cephalopoda</taxon>
        <taxon>Coleoidea</taxon>
        <taxon>Octopodiformes</taxon>
        <taxon>Octopoda</taxon>
        <taxon>Incirrata</taxon>
        <taxon>Octopodidae</taxon>
        <taxon>Octopus</taxon>
    </lineage>
</organism>
<evidence type="ECO:0000313" key="3">
    <source>
        <dbReference type="Proteomes" id="UP001162480"/>
    </source>
</evidence>
<sequence>MKIKRPVRYQRSSPIKRIDVDKLKVKETMQSFQTATDEKLSSIICGNDIEASLSEFNIAVYDSAKESLGYVRRKNQDWFDENDPTILPLLSNMHQTHQLWITDKNSSVKHKAFRMAKKLAQSRLREMKQNWWNLKAQALQDTADKCDFKSFYQNLKGVFGPISKGASPIFSSDGTLLTDKKEITKRWAEHFSNVLNRESTVDQEVIDNLPQKQTIENLVDSPSMSEVEKAIKQLSNGKAPVTLLVKSVGFPLGFVFVFVGLLLFSCIGGGGFGCGGSNSGVHVSVDVASIVDGGAVSDVVHIASAGLGLTMDVVIVAGKYLT</sequence>
<accession>A0AA36AP55</accession>
<keyword evidence="1" id="KW-1133">Transmembrane helix</keyword>
<reference evidence="2" key="1">
    <citation type="submission" date="2023-08" db="EMBL/GenBank/DDBJ databases">
        <authorList>
            <person name="Alioto T."/>
            <person name="Alioto T."/>
            <person name="Gomez Garrido J."/>
        </authorList>
    </citation>
    <scope>NUCLEOTIDE SEQUENCE</scope>
</reference>
<keyword evidence="1" id="KW-0812">Transmembrane</keyword>
<keyword evidence="3" id="KW-1185">Reference proteome</keyword>